<feature type="binding site" evidence="12">
    <location>
        <position position="457"/>
    </location>
    <ligand>
        <name>substrate</name>
        <note>ligand shared between dimeric partners</note>
    </ligand>
</feature>
<feature type="active site" description="Proton acceptor" evidence="11">
    <location>
        <position position="194"/>
    </location>
</feature>
<feature type="binding site" evidence="13">
    <location>
        <position position="113"/>
    </location>
    <ligand>
        <name>NADP(+)</name>
        <dbReference type="ChEBI" id="CHEBI:58349"/>
    </ligand>
</feature>
<evidence type="ECO:0000256" key="11">
    <source>
        <dbReference type="PIRSR" id="PIRSR000109-1"/>
    </source>
</evidence>
<dbReference type="FunFam" id="1.20.5.320:FF:000002">
    <property type="entry name" value="6-phosphogluconate dehydrogenase, decarboxylating"/>
    <property type="match status" value="1"/>
</dbReference>
<dbReference type="InterPro" id="IPR006115">
    <property type="entry name" value="6PGDH_NADP-bd"/>
</dbReference>
<comment type="function">
    <text evidence="1 10">Catalyzes the oxidative decarboxylation of 6-phosphogluconate to ribulose 5-phosphate and CO(2), with concomitant reduction of NADP to NADPH.</text>
</comment>
<evidence type="ECO:0000256" key="8">
    <source>
        <dbReference type="ARBA" id="ARBA00023126"/>
    </source>
</evidence>
<evidence type="ECO:0000256" key="7">
    <source>
        <dbReference type="ARBA" id="ARBA00023064"/>
    </source>
</evidence>
<dbReference type="NCBIfam" id="TIGR00873">
    <property type="entry name" value="gnd"/>
    <property type="match status" value="1"/>
</dbReference>
<feature type="active site" description="Proton donor" evidence="11">
    <location>
        <position position="201"/>
    </location>
</feature>
<dbReference type="PANTHER" id="PTHR11811">
    <property type="entry name" value="6-PHOSPHOGLUCONATE DEHYDROGENASE"/>
    <property type="match status" value="1"/>
</dbReference>
<dbReference type="SMART" id="SM01350">
    <property type="entry name" value="6PGD"/>
    <property type="match status" value="1"/>
</dbReference>
<dbReference type="PROSITE" id="PS00461">
    <property type="entry name" value="6PGD"/>
    <property type="match status" value="1"/>
</dbReference>
<proteinExistence type="inferred from homology"/>
<dbReference type="InterPro" id="IPR006184">
    <property type="entry name" value="6PGdom_BS"/>
</dbReference>
<evidence type="ECO:0000256" key="10">
    <source>
        <dbReference type="PIRNR" id="PIRNR000109"/>
    </source>
</evidence>
<evidence type="ECO:0000256" key="6">
    <source>
        <dbReference type="ARBA" id="ARBA00023002"/>
    </source>
</evidence>
<dbReference type="RefSeq" id="WP_350242674.1">
    <property type="nucleotide sequence ID" value="NZ_CP158299.1"/>
</dbReference>
<evidence type="ECO:0000256" key="13">
    <source>
        <dbReference type="PIRSR" id="PIRSR000109-3"/>
    </source>
</evidence>
<comment type="subunit">
    <text evidence="4 10">Homodimer.</text>
</comment>
<evidence type="ECO:0000256" key="2">
    <source>
        <dbReference type="ARBA" id="ARBA00004874"/>
    </source>
</evidence>
<feature type="binding site" description="in other chain" evidence="12">
    <location>
        <position position="299"/>
    </location>
    <ligand>
        <name>substrate</name>
        <note>ligand shared between dimeric partners</note>
    </ligand>
</feature>
<gene>
    <name evidence="16" type="primary">gnd</name>
    <name evidence="16" type="ORF">ABOD76_14440</name>
</gene>
<feature type="binding site" description="in other chain" evidence="12">
    <location>
        <begin position="197"/>
        <end position="198"/>
    </location>
    <ligand>
        <name>substrate</name>
        <note>ligand shared between dimeric partners</note>
    </ligand>
</feature>
<dbReference type="EMBL" id="CP158299">
    <property type="protein sequence ID" value="XBV84637.1"/>
    <property type="molecule type" value="Genomic_DNA"/>
</dbReference>
<reference evidence="16" key="1">
    <citation type="submission" date="2024-06" db="EMBL/GenBank/DDBJ databases">
        <title>Draft Genome Sequence of Deinococcus sonorensis Type Strain KR-87, a Biofilm Producing Representative of the Genus Deinococcus.</title>
        <authorList>
            <person name="Boren L.S."/>
            <person name="Grosso R.A."/>
            <person name="Hugenberg-Cox A.N."/>
            <person name="Hill J.T.E."/>
            <person name="Albert C.M."/>
            <person name="Tuohy J.M."/>
        </authorList>
    </citation>
    <scope>NUCLEOTIDE SEQUENCE</scope>
    <source>
        <strain evidence="16">KR-87</strain>
    </source>
</reference>
<feature type="binding site" evidence="13">
    <location>
        <begin position="20"/>
        <end position="25"/>
    </location>
    <ligand>
        <name>NADP(+)</name>
        <dbReference type="ChEBI" id="CHEBI:58349"/>
    </ligand>
</feature>
<feature type="binding site" evidence="12">
    <location>
        <position position="463"/>
    </location>
    <ligand>
        <name>substrate</name>
        <note>ligand shared between dimeric partners</note>
    </ligand>
</feature>
<evidence type="ECO:0000256" key="14">
    <source>
        <dbReference type="RuleBase" id="RU000485"/>
    </source>
</evidence>
<name>A0AAU7U8E5_9DEIO</name>
<dbReference type="Pfam" id="PF03446">
    <property type="entry name" value="NAD_binding_2"/>
    <property type="match status" value="1"/>
</dbReference>
<feature type="binding site" evidence="13">
    <location>
        <begin position="43"/>
        <end position="45"/>
    </location>
    <ligand>
        <name>NADP(+)</name>
        <dbReference type="ChEBI" id="CHEBI:58349"/>
    </ligand>
</feature>
<keyword evidence="6 10" id="KW-0560">Oxidoreductase</keyword>
<dbReference type="Gene3D" id="3.40.50.720">
    <property type="entry name" value="NAD(P)-binding Rossmann-like Domain"/>
    <property type="match status" value="1"/>
</dbReference>
<dbReference type="InterPro" id="IPR008927">
    <property type="entry name" value="6-PGluconate_DH-like_C_sf"/>
</dbReference>
<feature type="binding site" description="in other chain" evidence="12">
    <location>
        <position position="272"/>
    </location>
    <ligand>
        <name>substrate</name>
        <note>ligand shared between dimeric partners</note>
    </ligand>
</feature>
<dbReference type="InterPro" id="IPR036291">
    <property type="entry name" value="NAD(P)-bd_dom_sf"/>
</dbReference>
<dbReference type="InterPro" id="IPR006183">
    <property type="entry name" value="Pgluconate_DH"/>
</dbReference>
<protein>
    <recommendedName>
        <fullName evidence="10 14">6-phosphogluconate dehydrogenase, decarboxylating</fullName>
        <ecNumber evidence="10 14">1.1.1.44</ecNumber>
    </recommendedName>
</protein>
<evidence type="ECO:0000256" key="5">
    <source>
        <dbReference type="ARBA" id="ARBA00022857"/>
    </source>
</evidence>
<dbReference type="InterPro" id="IPR006114">
    <property type="entry name" value="6PGDH_C"/>
</dbReference>
<feature type="domain" description="6-phosphogluconate dehydrogenase C-terminal" evidence="15">
    <location>
        <begin position="190"/>
        <end position="481"/>
    </location>
</feature>
<dbReference type="GO" id="GO:0004616">
    <property type="term" value="F:phosphogluconate dehydrogenase (decarboxylating) activity"/>
    <property type="evidence" value="ECO:0007669"/>
    <property type="project" value="UniProtKB-EC"/>
</dbReference>
<dbReference type="Gene3D" id="1.10.1040.10">
    <property type="entry name" value="N-(1-d-carboxylethyl)-l-norvaline Dehydrogenase, domain 2"/>
    <property type="match status" value="1"/>
</dbReference>
<evidence type="ECO:0000256" key="12">
    <source>
        <dbReference type="PIRSR" id="PIRSR000109-2"/>
    </source>
</evidence>
<dbReference type="Pfam" id="PF00393">
    <property type="entry name" value="6PGD"/>
    <property type="match status" value="1"/>
</dbReference>
<evidence type="ECO:0000259" key="15">
    <source>
        <dbReference type="SMART" id="SM01350"/>
    </source>
</evidence>
<comment type="similarity">
    <text evidence="3 10 14">Belongs to the 6-phosphogluconate dehydrogenase family.</text>
</comment>
<dbReference type="FunFam" id="1.10.1040.10:FF:000002">
    <property type="entry name" value="6-phosphogluconate dehydrogenase, decarboxylating"/>
    <property type="match status" value="1"/>
</dbReference>
<comment type="catalytic activity">
    <reaction evidence="9 10 14">
        <text>6-phospho-D-gluconate + NADP(+) = D-ribulose 5-phosphate + CO2 + NADPH</text>
        <dbReference type="Rhea" id="RHEA:10116"/>
        <dbReference type="ChEBI" id="CHEBI:16526"/>
        <dbReference type="ChEBI" id="CHEBI:57783"/>
        <dbReference type="ChEBI" id="CHEBI:58121"/>
        <dbReference type="ChEBI" id="CHEBI:58349"/>
        <dbReference type="ChEBI" id="CHEBI:58759"/>
        <dbReference type="EC" id="1.1.1.44"/>
    </reaction>
</comment>
<keyword evidence="5 10" id="KW-0521">NADP</keyword>
<dbReference type="GO" id="GO:0006098">
    <property type="term" value="P:pentose-phosphate shunt"/>
    <property type="evidence" value="ECO:0007669"/>
    <property type="project" value="UniProtKB-KW"/>
</dbReference>
<comment type="pathway">
    <text evidence="2 10 14">Carbohydrate degradation; pentose phosphate pathway; D-ribulose 5-phosphate from D-glucose 6-phosphate (oxidative stage): step 3/3.</text>
</comment>
<dbReference type="PIRSF" id="PIRSF000109">
    <property type="entry name" value="6PGD"/>
    <property type="match status" value="1"/>
</dbReference>
<evidence type="ECO:0000256" key="4">
    <source>
        <dbReference type="ARBA" id="ARBA00011738"/>
    </source>
</evidence>
<dbReference type="PRINTS" id="PR00076">
    <property type="entry name" value="6PGDHDRGNASE"/>
</dbReference>
<dbReference type="SUPFAM" id="SSF51735">
    <property type="entry name" value="NAD(P)-binding Rossmann-fold domains"/>
    <property type="match status" value="1"/>
</dbReference>
<organism evidence="16">
    <name type="scientific">Deinococcus sonorensis KR-87</name>
    <dbReference type="NCBI Taxonomy" id="694439"/>
    <lineage>
        <taxon>Bacteria</taxon>
        <taxon>Thermotogati</taxon>
        <taxon>Deinococcota</taxon>
        <taxon>Deinococci</taxon>
        <taxon>Deinococcales</taxon>
        <taxon>Deinococcaceae</taxon>
        <taxon>Deinococcus</taxon>
    </lineage>
</organism>
<evidence type="ECO:0000256" key="1">
    <source>
        <dbReference type="ARBA" id="ARBA00002526"/>
    </source>
</evidence>
<sequence length="494" mass="53710">MTQTRADEQAVATADIGVIGLAVMGENLILNMASKGFTVAAFNRTTSKVTEFVEGRAMGHTILGAYDLPEFVGLLKRPRKVMLMVKAGAAVDTFIDMLVPLLEPGDIIIDGGNTYYPDTVRREAAMREKGLYFIGTGVSGGEEGALTGPSIMPGGSREAWPAVQPIFQGIAARVADGTPCCDWVGDGGAGHFVKMVHNGIEYADMQMIAEAYSLLRGTLGLTPQEIGAVFTEWNRGELNSYLIEITADILTKLDEETGQPLVEMILDTAGQKGTGKWTSVEALDVGSPAATITEAVYARAISALKEERVAASRVLKGPLPQPAPDRELFIEQVRRALYASKIAAYAQGFQLMDLSARENGWTLDFGSIAMMWRGGCIIRAQFLDRIKEAYDAQRSLNNLLLAPYFSDIMAEHQAAWRQVIASAVLGGTWIPAFSSALAYYDGYRSERLPANILQAQRDYFGAHTYERTDRPRGEFFHTNWTGRGGTTASSTYNA</sequence>
<accession>A0AAU7U8E5</accession>
<dbReference type="InterPro" id="IPR013328">
    <property type="entry name" value="6PGD_dom2"/>
</dbReference>
<feature type="binding site" description="in other chain" evidence="12">
    <location>
        <position position="113"/>
    </location>
    <ligand>
        <name>substrate</name>
        <note>ligand shared between dimeric partners</note>
    </ligand>
</feature>
<dbReference type="GO" id="GO:0019521">
    <property type="term" value="P:D-gluconate metabolic process"/>
    <property type="evidence" value="ECO:0007669"/>
    <property type="project" value="UniProtKB-KW"/>
</dbReference>
<dbReference type="GO" id="GO:0050661">
    <property type="term" value="F:NADP binding"/>
    <property type="evidence" value="ECO:0007669"/>
    <property type="project" value="InterPro"/>
</dbReference>
<dbReference type="InterPro" id="IPR006113">
    <property type="entry name" value="6PGDH_Gnd/GntZ"/>
</dbReference>
<dbReference type="AlphaFoldDB" id="A0AAU7U8E5"/>
<feature type="binding site" description="in other chain" evidence="12">
    <location>
        <begin position="139"/>
        <end position="141"/>
    </location>
    <ligand>
        <name>substrate</name>
        <note>ligand shared between dimeric partners</note>
    </ligand>
</feature>
<keyword evidence="7 14" id="KW-0311">Gluconate utilization</keyword>
<dbReference type="EC" id="1.1.1.44" evidence="10 14"/>
<evidence type="ECO:0000256" key="3">
    <source>
        <dbReference type="ARBA" id="ARBA00008419"/>
    </source>
</evidence>
<keyword evidence="8 10" id="KW-0570">Pentose shunt</keyword>
<dbReference type="KEGG" id="dsc:ABOD76_14440"/>
<dbReference type="NCBIfam" id="NF006765">
    <property type="entry name" value="PRK09287.1"/>
    <property type="match status" value="1"/>
</dbReference>
<evidence type="ECO:0000256" key="9">
    <source>
        <dbReference type="ARBA" id="ARBA00048640"/>
    </source>
</evidence>
<dbReference type="FunFam" id="3.40.50.720:FF:000007">
    <property type="entry name" value="6-phosphogluconate dehydrogenase, decarboxylating"/>
    <property type="match status" value="1"/>
</dbReference>
<dbReference type="SUPFAM" id="SSF48179">
    <property type="entry name" value="6-phosphogluconate dehydrogenase C-terminal domain-like"/>
    <property type="match status" value="1"/>
</dbReference>
<feature type="binding site" evidence="13">
    <location>
        <begin position="85"/>
        <end position="87"/>
    </location>
    <ligand>
        <name>NADP(+)</name>
        <dbReference type="ChEBI" id="CHEBI:58349"/>
    </ligand>
</feature>
<evidence type="ECO:0000313" key="16">
    <source>
        <dbReference type="EMBL" id="XBV84637.1"/>
    </source>
</evidence>
<feature type="binding site" description="in other chain" evidence="12">
    <location>
        <position position="202"/>
    </location>
    <ligand>
        <name>substrate</name>
        <note>ligand shared between dimeric partners</note>
    </ligand>
</feature>
<dbReference type="Gene3D" id="1.20.5.320">
    <property type="entry name" value="6-Phosphogluconate Dehydrogenase, domain 3"/>
    <property type="match status" value="1"/>
</dbReference>